<evidence type="ECO:0000256" key="4">
    <source>
        <dbReference type="ARBA" id="ARBA00022722"/>
    </source>
</evidence>
<evidence type="ECO:0000259" key="9">
    <source>
        <dbReference type="Pfam" id="PF17917"/>
    </source>
</evidence>
<feature type="region of interest" description="Disordered" evidence="8">
    <location>
        <begin position="416"/>
        <end position="438"/>
    </location>
</feature>
<dbReference type="Proteomes" id="UP001151760">
    <property type="component" value="Unassembled WGS sequence"/>
</dbReference>
<keyword evidence="7 10" id="KW-0695">RNA-directed DNA polymerase</keyword>
<evidence type="ECO:0000256" key="1">
    <source>
        <dbReference type="ARBA" id="ARBA00012493"/>
    </source>
</evidence>
<reference evidence="10" key="1">
    <citation type="journal article" date="2022" name="Int. J. Mol. Sci.">
        <title>Draft Genome of Tanacetum Coccineum: Genomic Comparison of Closely Related Tanacetum-Family Plants.</title>
        <authorList>
            <person name="Yamashiro T."/>
            <person name="Shiraishi A."/>
            <person name="Nakayama K."/>
            <person name="Satake H."/>
        </authorList>
    </citation>
    <scope>NUCLEOTIDE SEQUENCE</scope>
</reference>
<sequence>MAISVILVSSDSSKDSVGTPAGRVILFDTIPATIPDTTPVITPPTTQIDTIDSDTPDTPPSPTYGTPLTETTLSTQRSPTSSGALRRRVIVLAPGQPIPHGRPYRYHLNGPVHMMIMRKMVRPLPTYRLAERHSVDYSSSDHFSSDDSSSSSSLETSSDSPVDALLDYASSRSSSDHSLPASPSGMISSHRLCSLVPSVHRSSAISERPSHDSSSASRSRKRSRSPVASVPSPETATDLEDCSEDSFEPYVPREVGLGVDFEDESSKPSRSREADFKIDVDVVRRDGIEIDPEIQAEIDECFIYGDALRDRGIDARVVVKAADREESETGTRGPVEVRVKRVTHHVMLEDTPEPAQEGAVEVTYETLGYLVQRFHDHTEAIPVHRIQVIKGAQREQGCRIVRAESAVTVLTERVDEKMPNTQSGASRTREAVNEQSDRRVAEALRVCDTVRNLGPLLGDEVKQEEVGGNGNGGNGDGGNGNGGNGDGGNGNGGNGYGGNGNEGNVNGGNGNGNGNGGEYGYNFKGFMPARDALTWWNSHKRTIGNEAAYAMSWAELMKLMTKVMVLNEEDRVERLIGGLLDNIQGNGYAARSNESKRRMESNLRDNRGQQPPFKRQNISGQNVVKAYMTGNNKRRGGCTLGLLGHPFDIDLMLVELGSFDVIIGMDWLAKYHALIICDKKVVCIPYRDKGLIIQGDDYYNGITSKKAKDKSEDKRLEDVPIKQEFPEVFPDDLPGLPPARQVEFQIDKSLGLPIAEFLEVFQDDLPRLPPARQVEFQIDLVPGAAPVARTPYRLAPTRMQELSTQLQELFDKGFIRPSSSPWGAPILFVKKKDGSFWMCNDYRELNKLTVKNRYPLPRINDLFDQLQGLRVYSKIDLRSGYHQLRSRKEHEGHLRLILKLLKEEKFEGIHVDPAKIESIKDWASLKTPTEIRQFLGLAGYYRRFIEGFSKIARPMTKLTQKSVKFDWGEKAKVSFPLLKQKLCNVPILALPEGSENFVVYCDASHKGLGAVLMQREHVIAYASRQLRVHEKNYITHDLELSAVVFALMIWRHYLYGTKCVVFTDHKSLQHILDHKELNMRQRRWLELLSNYECEIRYHPGKAKVVADALKDDTLEKLTRQYLKEVVLKHEVPVLIISDRDGKFTSHFWKSLNKALGTRLDMGTAYHPETDGQRTVAYHLELPERLSIVHSTFHFSKLKKCMADEPLAIPLDEIQVDDKLHFVEEPVKIMDREVKRLKQIRIPIVKIPRHGLWGQSSSNRERM</sequence>
<keyword evidence="5" id="KW-0255">Endonuclease</keyword>
<feature type="compositionally biased region" description="Basic and acidic residues" evidence="8">
    <location>
        <begin position="593"/>
        <end position="607"/>
    </location>
</feature>
<dbReference type="CDD" id="cd01647">
    <property type="entry name" value="RT_LTR"/>
    <property type="match status" value="1"/>
</dbReference>
<dbReference type="InterPro" id="IPR050951">
    <property type="entry name" value="Retrovirus_Pol_polyprotein"/>
</dbReference>
<dbReference type="PANTHER" id="PTHR37984">
    <property type="entry name" value="PROTEIN CBG26694"/>
    <property type="match status" value="1"/>
</dbReference>
<dbReference type="Gene3D" id="3.30.70.270">
    <property type="match status" value="2"/>
</dbReference>
<gene>
    <name evidence="10" type="ORF">Tco_1067569</name>
</gene>
<dbReference type="InterPro" id="IPR043128">
    <property type="entry name" value="Rev_trsase/Diguanyl_cyclase"/>
</dbReference>
<dbReference type="PANTHER" id="PTHR37984:SF5">
    <property type="entry name" value="PROTEIN NYNRIN-LIKE"/>
    <property type="match status" value="1"/>
</dbReference>
<evidence type="ECO:0000256" key="2">
    <source>
        <dbReference type="ARBA" id="ARBA00022679"/>
    </source>
</evidence>
<organism evidence="10 11">
    <name type="scientific">Tanacetum coccineum</name>
    <dbReference type="NCBI Taxonomy" id="301880"/>
    <lineage>
        <taxon>Eukaryota</taxon>
        <taxon>Viridiplantae</taxon>
        <taxon>Streptophyta</taxon>
        <taxon>Embryophyta</taxon>
        <taxon>Tracheophyta</taxon>
        <taxon>Spermatophyta</taxon>
        <taxon>Magnoliopsida</taxon>
        <taxon>eudicotyledons</taxon>
        <taxon>Gunneridae</taxon>
        <taxon>Pentapetalae</taxon>
        <taxon>asterids</taxon>
        <taxon>campanulids</taxon>
        <taxon>Asterales</taxon>
        <taxon>Asteraceae</taxon>
        <taxon>Asteroideae</taxon>
        <taxon>Anthemideae</taxon>
        <taxon>Anthemidinae</taxon>
        <taxon>Tanacetum</taxon>
    </lineage>
</organism>
<feature type="compositionally biased region" description="Low complexity" evidence="8">
    <location>
        <begin position="37"/>
        <end position="50"/>
    </location>
</feature>
<evidence type="ECO:0000256" key="6">
    <source>
        <dbReference type="ARBA" id="ARBA00022801"/>
    </source>
</evidence>
<dbReference type="Gene3D" id="3.30.420.10">
    <property type="entry name" value="Ribonuclease H-like superfamily/Ribonuclease H"/>
    <property type="match status" value="1"/>
</dbReference>
<keyword evidence="6" id="KW-0378">Hydrolase</keyword>
<feature type="region of interest" description="Disordered" evidence="8">
    <location>
        <begin position="136"/>
        <end position="160"/>
    </location>
</feature>
<dbReference type="InterPro" id="IPR041373">
    <property type="entry name" value="RT_RNaseH"/>
</dbReference>
<dbReference type="Gene3D" id="2.40.70.10">
    <property type="entry name" value="Acid Proteases"/>
    <property type="match status" value="1"/>
</dbReference>
<keyword evidence="2" id="KW-0808">Transferase</keyword>
<reference evidence="10" key="2">
    <citation type="submission" date="2022-01" db="EMBL/GenBank/DDBJ databases">
        <authorList>
            <person name="Yamashiro T."/>
            <person name="Shiraishi A."/>
            <person name="Satake H."/>
            <person name="Nakayama K."/>
        </authorList>
    </citation>
    <scope>NUCLEOTIDE SEQUENCE</scope>
</reference>
<dbReference type="EMBL" id="BQNB010019489">
    <property type="protein sequence ID" value="GJT85852.1"/>
    <property type="molecule type" value="Genomic_DNA"/>
</dbReference>
<protein>
    <recommendedName>
        <fullName evidence="1">RNA-directed DNA polymerase</fullName>
        <ecNumber evidence="1">2.7.7.49</ecNumber>
    </recommendedName>
</protein>
<dbReference type="Pfam" id="PF08284">
    <property type="entry name" value="RVP_2"/>
    <property type="match status" value="1"/>
</dbReference>
<comment type="caution">
    <text evidence="10">The sequence shown here is derived from an EMBL/GenBank/DDBJ whole genome shotgun (WGS) entry which is preliminary data.</text>
</comment>
<keyword evidence="11" id="KW-1185">Reference proteome</keyword>
<feature type="region of interest" description="Disordered" evidence="8">
    <location>
        <begin position="590"/>
        <end position="615"/>
    </location>
</feature>
<accession>A0ABQ5HF26</accession>
<dbReference type="InterPro" id="IPR012337">
    <property type="entry name" value="RNaseH-like_sf"/>
</dbReference>
<evidence type="ECO:0000313" key="10">
    <source>
        <dbReference type="EMBL" id="GJT85852.1"/>
    </source>
</evidence>
<proteinExistence type="predicted"/>
<dbReference type="InterPro" id="IPR021109">
    <property type="entry name" value="Peptidase_aspartic_dom_sf"/>
</dbReference>
<name>A0ABQ5HF26_9ASTR</name>
<evidence type="ECO:0000256" key="7">
    <source>
        <dbReference type="ARBA" id="ARBA00022918"/>
    </source>
</evidence>
<keyword evidence="4" id="KW-0540">Nuclease</keyword>
<evidence type="ECO:0000256" key="3">
    <source>
        <dbReference type="ARBA" id="ARBA00022695"/>
    </source>
</evidence>
<feature type="region of interest" description="Disordered" evidence="8">
    <location>
        <begin position="199"/>
        <end position="245"/>
    </location>
</feature>
<evidence type="ECO:0000256" key="5">
    <source>
        <dbReference type="ARBA" id="ARBA00022759"/>
    </source>
</evidence>
<feature type="compositionally biased region" description="Low complexity" evidence="8">
    <location>
        <begin position="225"/>
        <end position="234"/>
    </location>
</feature>
<feature type="compositionally biased region" description="Polar residues" evidence="8">
    <location>
        <begin position="68"/>
        <end position="83"/>
    </location>
</feature>
<feature type="compositionally biased region" description="Basic and acidic residues" evidence="8">
    <location>
        <begin position="427"/>
        <end position="438"/>
    </location>
</feature>
<feature type="region of interest" description="Disordered" evidence="8">
    <location>
        <begin position="37"/>
        <end position="87"/>
    </location>
</feature>
<dbReference type="InterPro" id="IPR043502">
    <property type="entry name" value="DNA/RNA_pol_sf"/>
</dbReference>
<feature type="region of interest" description="Disordered" evidence="8">
    <location>
        <begin position="457"/>
        <end position="486"/>
    </location>
</feature>
<dbReference type="InterPro" id="IPR036397">
    <property type="entry name" value="RNaseH_sf"/>
</dbReference>
<dbReference type="SUPFAM" id="SSF53098">
    <property type="entry name" value="Ribonuclease H-like"/>
    <property type="match status" value="1"/>
</dbReference>
<dbReference type="CDD" id="cd09274">
    <property type="entry name" value="RNase_HI_RT_Ty3"/>
    <property type="match status" value="1"/>
</dbReference>
<dbReference type="SUPFAM" id="SSF56672">
    <property type="entry name" value="DNA/RNA polymerases"/>
    <property type="match status" value="1"/>
</dbReference>
<dbReference type="CDD" id="cd00303">
    <property type="entry name" value="retropepsin_like"/>
    <property type="match status" value="1"/>
</dbReference>
<evidence type="ECO:0000256" key="8">
    <source>
        <dbReference type="SAM" id="MobiDB-lite"/>
    </source>
</evidence>
<dbReference type="EC" id="2.7.7.49" evidence="1"/>
<feature type="compositionally biased region" description="Gly residues" evidence="8">
    <location>
        <begin position="467"/>
        <end position="486"/>
    </location>
</feature>
<dbReference type="Pfam" id="PF17917">
    <property type="entry name" value="RT_RNaseH"/>
    <property type="match status" value="1"/>
</dbReference>
<evidence type="ECO:0000313" key="11">
    <source>
        <dbReference type="Proteomes" id="UP001151760"/>
    </source>
</evidence>
<feature type="domain" description="Reverse transcriptase RNase H-like" evidence="9">
    <location>
        <begin position="994"/>
        <end position="1091"/>
    </location>
</feature>
<keyword evidence="3" id="KW-0548">Nucleotidyltransferase</keyword>
<dbReference type="GO" id="GO:0003964">
    <property type="term" value="F:RNA-directed DNA polymerase activity"/>
    <property type="evidence" value="ECO:0007669"/>
    <property type="project" value="UniProtKB-KW"/>
</dbReference>
<dbReference type="Gene3D" id="3.10.10.10">
    <property type="entry name" value="HIV Type 1 Reverse Transcriptase, subunit A, domain 1"/>
    <property type="match status" value="1"/>
</dbReference>